<evidence type="ECO:0008006" key="3">
    <source>
        <dbReference type="Google" id="ProtNLM"/>
    </source>
</evidence>
<name>A0A6A4HGS0_9AGAR</name>
<evidence type="ECO:0000313" key="2">
    <source>
        <dbReference type="Proteomes" id="UP000799118"/>
    </source>
</evidence>
<sequence>MKEKLAEELQAVNGELPVVIDCWTSPNHHAFMSIVVNWLCKLENGTEELTTILLDFIELPCSHTTENMA</sequence>
<gene>
    <name evidence="1" type="ORF">BT96DRAFT_1040439</name>
</gene>
<accession>A0A6A4HGS0</accession>
<dbReference type="EMBL" id="ML769515">
    <property type="protein sequence ID" value="KAE9396324.1"/>
    <property type="molecule type" value="Genomic_DNA"/>
</dbReference>
<reference evidence="1" key="1">
    <citation type="journal article" date="2019" name="Environ. Microbiol.">
        <title>Fungal ecological strategies reflected in gene transcription - a case study of two litter decomposers.</title>
        <authorList>
            <person name="Barbi F."/>
            <person name="Kohler A."/>
            <person name="Barry K."/>
            <person name="Baskaran P."/>
            <person name="Daum C."/>
            <person name="Fauchery L."/>
            <person name="Ihrmark K."/>
            <person name="Kuo A."/>
            <person name="LaButti K."/>
            <person name="Lipzen A."/>
            <person name="Morin E."/>
            <person name="Grigoriev I.V."/>
            <person name="Henrissat B."/>
            <person name="Lindahl B."/>
            <person name="Martin F."/>
        </authorList>
    </citation>
    <scope>NUCLEOTIDE SEQUENCE</scope>
    <source>
        <strain evidence="1">JB14</strain>
    </source>
</reference>
<feature type="non-terminal residue" evidence="1">
    <location>
        <position position="69"/>
    </location>
</feature>
<organism evidence="1 2">
    <name type="scientific">Gymnopus androsaceus JB14</name>
    <dbReference type="NCBI Taxonomy" id="1447944"/>
    <lineage>
        <taxon>Eukaryota</taxon>
        <taxon>Fungi</taxon>
        <taxon>Dikarya</taxon>
        <taxon>Basidiomycota</taxon>
        <taxon>Agaricomycotina</taxon>
        <taxon>Agaricomycetes</taxon>
        <taxon>Agaricomycetidae</taxon>
        <taxon>Agaricales</taxon>
        <taxon>Marasmiineae</taxon>
        <taxon>Omphalotaceae</taxon>
        <taxon>Gymnopus</taxon>
    </lineage>
</organism>
<dbReference type="AlphaFoldDB" id="A0A6A4HGS0"/>
<dbReference type="Proteomes" id="UP000799118">
    <property type="component" value="Unassembled WGS sequence"/>
</dbReference>
<dbReference type="OrthoDB" id="2687121at2759"/>
<proteinExistence type="predicted"/>
<evidence type="ECO:0000313" key="1">
    <source>
        <dbReference type="EMBL" id="KAE9396324.1"/>
    </source>
</evidence>
<keyword evidence="2" id="KW-1185">Reference proteome</keyword>
<protein>
    <recommendedName>
        <fullName evidence="3">HAT C-terminal dimerisation domain-containing protein</fullName>
    </recommendedName>
</protein>